<dbReference type="PANTHER" id="PTHR43674">
    <property type="entry name" value="NITRILASE C965.09-RELATED"/>
    <property type="match status" value="1"/>
</dbReference>
<dbReference type="InterPro" id="IPR003010">
    <property type="entry name" value="C-N_Hydrolase"/>
</dbReference>
<dbReference type="Proteomes" id="UP000038010">
    <property type="component" value="Unassembled WGS sequence"/>
</dbReference>
<name>A0A0N1HAQ4_9EURO</name>
<feature type="compositionally biased region" description="Basic and acidic residues" evidence="2">
    <location>
        <begin position="160"/>
        <end position="169"/>
    </location>
</feature>
<dbReference type="Pfam" id="PF00795">
    <property type="entry name" value="CN_hydrolase"/>
    <property type="match status" value="1"/>
</dbReference>
<dbReference type="InterPro" id="IPR036526">
    <property type="entry name" value="C-N_Hydrolase_sf"/>
</dbReference>
<dbReference type="OrthoDB" id="412018at2759"/>
<gene>
    <name evidence="4" type="ORF">AB675_8170</name>
</gene>
<dbReference type="Gene3D" id="3.60.110.10">
    <property type="entry name" value="Carbon-nitrogen hydrolase"/>
    <property type="match status" value="1"/>
</dbReference>
<evidence type="ECO:0000313" key="4">
    <source>
        <dbReference type="EMBL" id="KPI41134.1"/>
    </source>
</evidence>
<proteinExistence type="predicted"/>
<organism evidence="4 5">
    <name type="scientific">Cyphellophora attinorum</name>
    <dbReference type="NCBI Taxonomy" id="1664694"/>
    <lineage>
        <taxon>Eukaryota</taxon>
        <taxon>Fungi</taxon>
        <taxon>Dikarya</taxon>
        <taxon>Ascomycota</taxon>
        <taxon>Pezizomycotina</taxon>
        <taxon>Eurotiomycetes</taxon>
        <taxon>Chaetothyriomycetidae</taxon>
        <taxon>Chaetothyriales</taxon>
        <taxon>Cyphellophoraceae</taxon>
        <taxon>Cyphellophora</taxon>
    </lineage>
</organism>
<keyword evidence="5" id="KW-1185">Reference proteome</keyword>
<dbReference type="VEuPathDB" id="FungiDB:AB675_8170"/>
<accession>A0A0N1HAQ4</accession>
<dbReference type="PANTHER" id="PTHR43674:SF16">
    <property type="entry name" value="CARBON-NITROGEN FAMILY, PUTATIVE (AFU_ORTHOLOGUE AFUA_5G02350)-RELATED"/>
    <property type="match status" value="1"/>
</dbReference>
<dbReference type="GeneID" id="28740476"/>
<protein>
    <submittedName>
        <fullName evidence="4">Putative nitrilase</fullName>
    </submittedName>
</protein>
<dbReference type="InterPro" id="IPR050345">
    <property type="entry name" value="Aliph_Amidase/BUP"/>
</dbReference>
<evidence type="ECO:0000313" key="5">
    <source>
        <dbReference type="Proteomes" id="UP000038010"/>
    </source>
</evidence>
<feature type="region of interest" description="Disordered" evidence="2">
    <location>
        <begin position="143"/>
        <end position="170"/>
    </location>
</feature>
<evidence type="ECO:0000256" key="2">
    <source>
        <dbReference type="SAM" id="MobiDB-lite"/>
    </source>
</evidence>
<sequence length="323" mass="35298">MATSYEEVAAKVKIAVIQICPKPLDPETNFQAAATHIREAASQGASLAVLPEYHLSGWVPHDPGFAKLAVTAYEYVAKYQELAKEHKINIVPGTIVTSDQSQQNGAARDTEDSAAPPLHNISPFISYTGEILGSYTKANLWHPERPHLTSGPQSQSSLDAPHERPEPHTVIETPLGPVGILICWDLGFPEAFRSLILQGAKIIIIPTFWTAFDMSAEGLAYNKDAETLFLKSTLVARAFENTACIVFCNAGGPREEGYVGLSGVTMPIMGTLPNSFEDGELGVRVIETDMKLLDIAEANYKVREDLQREDWHYGYSHATTTTS</sequence>
<dbReference type="CDD" id="cd07197">
    <property type="entry name" value="nitrilase"/>
    <property type="match status" value="1"/>
</dbReference>
<dbReference type="RefSeq" id="XP_018001097.1">
    <property type="nucleotide sequence ID" value="XM_018148597.1"/>
</dbReference>
<dbReference type="AlphaFoldDB" id="A0A0N1HAQ4"/>
<dbReference type="SUPFAM" id="SSF56317">
    <property type="entry name" value="Carbon-nitrogen hydrolase"/>
    <property type="match status" value="1"/>
</dbReference>
<reference evidence="4 5" key="1">
    <citation type="submission" date="2015-06" db="EMBL/GenBank/DDBJ databases">
        <title>Draft genome of the ant-associated black yeast Phialophora attae CBS 131958.</title>
        <authorList>
            <person name="Moreno L.F."/>
            <person name="Stielow B.J."/>
            <person name="de Hoog S."/>
            <person name="Vicente V.A."/>
            <person name="Weiss V.A."/>
            <person name="de Vries M."/>
            <person name="Cruz L.M."/>
            <person name="Souza E.M."/>
        </authorList>
    </citation>
    <scope>NUCLEOTIDE SEQUENCE [LARGE SCALE GENOMIC DNA]</scope>
    <source>
        <strain evidence="4 5">CBS 131958</strain>
    </source>
</reference>
<dbReference type="STRING" id="1664694.A0A0N1HAQ4"/>
<dbReference type="PROSITE" id="PS50263">
    <property type="entry name" value="CN_HYDROLASE"/>
    <property type="match status" value="1"/>
</dbReference>
<evidence type="ECO:0000256" key="1">
    <source>
        <dbReference type="ARBA" id="ARBA00022801"/>
    </source>
</evidence>
<dbReference type="GO" id="GO:0016811">
    <property type="term" value="F:hydrolase activity, acting on carbon-nitrogen (but not peptide) bonds, in linear amides"/>
    <property type="evidence" value="ECO:0007669"/>
    <property type="project" value="TreeGrafter"/>
</dbReference>
<keyword evidence="1" id="KW-0378">Hydrolase</keyword>
<comment type="caution">
    <text evidence="4">The sequence shown here is derived from an EMBL/GenBank/DDBJ whole genome shotgun (WGS) entry which is preliminary data.</text>
</comment>
<feature type="domain" description="CN hydrolase" evidence="3">
    <location>
        <begin position="12"/>
        <end position="290"/>
    </location>
</feature>
<evidence type="ECO:0000259" key="3">
    <source>
        <dbReference type="PROSITE" id="PS50263"/>
    </source>
</evidence>
<dbReference type="EMBL" id="LFJN01000010">
    <property type="protein sequence ID" value="KPI41134.1"/>
    <property type="molecule type" value="Genomic_DNA"/>
</dbReference>